<sequence>MTDTASSPGAVAGLPDGAIPAATLVIMRPSEDGGPDEILMVKRSSNMAFAAGAVVFPGGRVDPDDYYVARQHGFADDEADGAARVAALRETLEETGLAVGWPGLAEPDVAGVRQALLSDVLLSDILAERGERLVLDALVPFARWCPNFKEARTFDTRFYAVAAPLHGHELTVEEAEHSHIFWASAKHTLAMAENGEVSVIFPTKRNLEKLSQADDFEGFSSYSRQFPVELVTPWLEERGGETHLCIPGHLGYPVTSESFERVRRG</sequence>
<proteinExistence type="predicted"/>
<keyword evidence="4 8" id="KW-0378">Hydrolase</keyword>
<organism evidence="8 9">
    <name type="scientific">Sphingopyxis macrogoltabida</name>
    <name type="common">Sphingomonas macrogoltabidus</name>
    <dbReference type="NCBI Taxonomy" id="33050"/>
    <lineage>
        <taxon>Bacteria</taxon>
        <taxon>Pseudomonadati</taxon>
        <taxon>Pseudomonadota</taxon>
        <taxon>Alphaproteobacteria</taxon>
        <taxon>Sphingomonadales</taxon>
        <taxon>Sphingomonadaceae</taxon>
        <taxon>Sphingopyxis</taxon>
    </lineage>
</organism>
<dbReference type="Pfam" id="PF00293">
    <property type="entry name" value="NUDIX"/>
    <property type="match status" value="1"/>
</dbReference>
<dbReference type="InterPro" id="IPR015797">
    <property type="entry name" value="NUDIX_hydrolase-like_dom_sf"/>
</dbReference>
<evidence type="ECO:0000256" key="5">
    <source>
        <dbReference type="ARBA" id="ARBA00022842"/>
    </source>
</evidence>
<evidence type="ECO:0000313" key="9">
    <source>
        <dbReference type="Proteomes" id="UP000058074"/>
    </source>
</evidence>
<keyword evidence="5" id="KW-0460">Magnesium</keyword>
<protein>
    <submittedName>
        <fullName evidence="8">NUDIX hydrolase</fullName>
    </submittedName>
</protein>
<dbReference type="InterPro" id="IPR039121">
    <property type="entry name" value="NUDT19"/>
</dbReference>
<dbReference type="GO" id="GO:0016818">
    <property type="term" value="F:hydrolase activity, acting on acid anhydrides, in phosphorus-containing anhydrides"/>
    <property type="evidence" value="ECO:0007669"/>
    <property type="project" value="InterPro"/>
</dbReference>
<dbReference type="PANTHER" id="PTHR12318">
    <property type="entry name" value="TESTOSTERONE-REGULATED PROTEIN RP2"/>
    <property type="match status" value="1"/>
</dbReference>
<dbReference type="InterPro" id="IPR000086">
    <property type="entry name" value="NUDIX_hydrolase_dom"/>
</dbReference>
<evidence type="ECO:0000259" key="7">
    <source>
        <dbReference type="PROSITE" id="PS51462"/>
    </source>
</evidence>
<dbReference type="SUPFAM" id="SSF55811">
    <property type="entry name" value="Nudix"/>
    <property type="match status" value="1"/>
</dbReference>
<comment type="cofactor">
    <cofactor evidence="1">
        <name>Mn(2+)</name>
        <dbReference type="ChEBI" id="CHEBI:29035"/>
    </cofactor>
</comment>
<dbReference type="PATRIC" id="fig|33050.5.peg.876"/>
<dbReference type="PROSITE" id="PS51462">
    <property type="entry name" value="NUDIX"/>
    <property type="match status" value="1"/>
</dbReference>
<evidence type="ECO:0000256" key="1">
    <source>
        <dbReference type="ARBA" id="ARBA00001936"/>
    </source>
</evidence>
<evidence type="ECO:0000256" key="3">
    <source>
        <dbReference type="ARBA" id="ARBA00022723"/>
    </source>
</evidence>
<evidence type="ECO:0000256" key="2">
    <source>
        <dbReference type="ARBA" id="ARBA00001946"/>
    </source>
</evidence>
<evidence type="ECO:0000256" key="6">
    <source>
        <dbReference type="ARBA" id="ARBA00023211"/>
    </source>
</evidence>
<dbReference type="KEGG" id="smag:AN936_04215"/>
<accession>A0A0N9U8J2</accession>
<dbReference type="EMBL" id="CP012700">
    <property type="protein sequence ID" value="ALH79598.1"/>
    <property type="molecule type" value="Genomic_DNA"/>
</dbReference>
<gene>
    <name evidence="8" type="ORF">AN936_04215</name>
</gene>
<evidence type="ECO:0000313" key="8">
    <source>
        <dbReference type="EMBL" id="ALH79598.1"/>
    </source>
</evidence>
<dbReference type="GO" id="GO:0046872">
    <property type="term" value="F:metal ion binding"/>
    <property type="evidence" value="ECO:0007669"/>
    <property type="project" value="UniProtKB-KW"/>
</dbReference>
<dbReference type="Gene3D" id="3.90.79.10">
    <property type="entry name" value="Nucleoside Triphosphate Pyrophosphohydrolase"/>
    <property type="match status" value="1"/>
</dbReference>
<name>A0A0N9U8J2_SPHMC</name>
<feature type="domain" description="Nudix hydrolase" evidence="7">
    <location>
        <begin position="17"/>
        <end position="205"/>
    </location>
</feature>
<keyword evidence="6" id="KW-0464">Manganese</keyword>
<comment type="cofactor">
    <cofactor evidence="2">
        <name>Mg(2+)</name>
        <dbReference type="ChEBI" id="CHEBI:18420"/>
    </cofactor>
</comment>
<dbReference type="Proteomes" id="UP000058074">
    <property type="component" value="Chromosome"/>
</dbReference>
<dbReference type="AlphaFoldDB" id="A0A0N9U8J2"/>
<dbReference type="CDD" id="cd18870">
    <property type="entry name" value="NUDIX_AcylCoAdiphos_Nudt19"/>
    <property type="match status" value="1"/>
</dbReference>
<dbReference type="PANTHER" id="PTHR12318:SF0">
    <property type="entry name" value="ACYL-COENZYME A DIPHOSPHATASE NUDT19"/>
    <property type="match status" value="1"/>
</dbReference>
<keyword evidence="3" id="KW-0479">Metal-binding</keyword>
<evidence type="ECO:0000256" key="4">
    <source>
        <dbReference type="ARBA" id="ARBA00022801"/>
    </source>
</evidence>
<reference evidence="8 9" key="1">
    <citation type="journal article" date="2015" name="Genome Announc.">
        <title>Complete Genome Sequence of Polypropylene Glycol- and Polyethylene Glycol-Degrading Sphingopyxis macrogoltabida Strain EY-1.</title>
        <authorList>
            <person name="Ohtsubo Y."/>
            <person name="Nagata Y."/>
            <person name="Numata M."/>
            <person name="Tsuchikane K."/>
            <person name="Hosoyama A."/>
            <person name="Yamazoe A."/>
            <person name="Tsuda M."/>
            <person name="Fujita N."/>
            <person name="Kawai F."/>
        </authorList>
    </citation>
    <scope>NUCLEOTIDE SEQUENCE [LARGE SCALE GENOMIC DNA]</scope>
    <source>
        <strain evidence="8 9">EY-1</strain>
    </source>
</reference>
<dbReference type="OrthoDB" id="7183442at2"/>
<dbReference type="RefSeq" id="WP_054590100.1">
    <property type="nucleotide sequence ID" value="NZ_CP012700.1"/>
</dbReference>